<keyword evidence="4" id="KW-0238">DNA-binding</keyword>
<evidence type="ECO:0000313" key="9">
    <source>
        <dbReference type="Proteomes" id="UP000179243"/>
    </source>
</evidence>
<dbReference type="Proteomes" id="UP000179243">
    <property type="component" value="Unassembled WGS sequence"/>
</dbReference>
<dbReference type="SUPFAM" id="SSF49879">
    <property type="entry name" value="SMAD/FHA domain"/>
    <property type="match status" value="1"/>
</dbReference>
<dbReference type="Gene3D" id="3.40.50.300">
    <property type="entry name" value="P-loop containing nucleotide triphosphate hydrolases"/>
    <property type="match status" value="1"/>
</dbReference>
<dbReference type="Gene3D" id="2.60.200.20">
    <property type="match status" value="1"/>
</dbReference>
<keyword evidence="3" id="KW-0805">Transcription regulation</keyword>
<evidence type="ECO:0000256" key="2">
    <source>
        <dbReference type="ARBA" id="ARBA00022840"/>
    </source>
</evidence>
<proteinExistence type="predicted"/>
<dbReference type="SUPFAM" id="SSF52540">
    <property type="entry name" value="P-loop containing nucleoside triphosphate hydrolases"/>
    <property type="match status" value="1"/>
</dbReference>
<dbReference type="Pfam" id="PF25601">
    <property type="entry name" value="AAA_lid_14"/>
    <property type="match status" value="1"/>
</dbReference>
<dbReference type="InterPro" id="IPR002078">
    <property type="entry name" value="Sigma_54_int"/>
</dbReference>
<dbReference type="Pfam" id="PF02954">
    <property type="entry name" value="HTH_8"/>
    <property type="match status" value="1"/>
</dbReference>
<dbReference type="SMART" id="SM00065">
    <property type="entry name" value="GAF"/>
    <property type="match status" value="1"/>
</dbReference>
<dbReference type="Gene3D" id="3.30.450.40">
    <property type="match status" value="1"/>
</dbReference>
<organism evidence="8 9">
    <name type="scientific">Candidatus Raymondbacteria bacterium RIFOXYD12_FULL_49_13</name>
    <dbReference type="NCBI Taxonomy" id="1817890"/>
    <lineage>
        <taxon>Bacteria</taxon>
        <taxon>Raymondiibacteriota</taxon>
    </lineage>
</organism>
<dbReference type="FunFam" id="3.40.50.300:FF:000006">
    <property type="entry name" value="DNA-binding transcriptional regulator NtrC"/>
    <property type="match status" value="1"/>
</dbReference>
<dbReference type="PROSITE" id="PS50006">
    <property type="entry name" value="FHA_DOMAIN"/>
    <property type="match status" value="1"/>
</dbReference>
<dbReference type="Pfam" id="PF00498">
    <property type="entry name" value="FHA"/>
    <property type="match status" value="1"/>
</dbReference>
<feature type="domain" description="Sigma-54 factor interaction" evidence="7">
    <location>
        <begin position="281"/>
        <end position="505"/>
    </location>
</feature>
<dbReference type="PROSITE" id="PS00688">
    <property type="entry name" value="SIGMA54_INTERACT_3"/>
    <property type="match status" value="1"/>
</dbReference>
<dbReference type="InterPro" id="IPR027417">
    <property type="entry name" value="P-loop_NTPase"/>
</dbReference>
<keyword evidence="5" id="KW-0804">Transcription</keyword>
<dbReference type="InterPro" id="IPR058031">
    <property type="entry name" value="AAA_lid_NorR"/>
</dbReference>
<evidence type="ECO:0000313" key="8">
    <source>
        <dbReference type="EMBL" id="OGK02023.1"/>
    </source>
</evidence>
<name>A0A1F7F616_UNCRA</name>
<evidence type="ECO:0000256" key="4">
    <source>
        <dbReference type="ARBA" id="ARBA00023125"/>
    </source>
</evidence>
<evidence type="ECO:0000259" key="6">
    <source>
        <dbReference type="PROSITE" id="PS50006"/>
    </source>
</evidence>
<evidence type="ECO:0000256" key="3">
    <source>
        <dbReference type="ARBA" id="ARBA00023015"/>
    </source>
</evidence>
<dbReference type="InterPro" id="IPR003593">
    <property type="entry name" value="AAA+_ATPase"/>
</dbReference>
<dbReference type="InterPro" id="IPR008984">
    <property type="entry name" value="SMAD_FHA_dom_sf"/>
</dbReference>
<dbReference type="PROSITE" id="PS50045">
    <property type="entry name" value="SIGMA54_INTERACT_4"/>
    <property type="match status" value="1"/>
</dbReference>
<evidence type="ECO:0000259" key="7">
    <source>
        <dbReference type="PROSITE" id="PS50045"/>
    </source>
</evidence>
<evidence type="ECO:0000256" key="5">
    <source>
        <dbReference type="ARBA" id="ARBA00023163"/>
    </source>
</evidence>
<evidence type="ECO:0008006" key="10">
    <source>
        <dbReference type="Google" id="ProtNLM"/>
    </source>
</evidence>
<dbReference type="InterPro" id="IPR003018">
    <property type="entry name" value="GAF"/>
</dbReference>
<dbReference type="CDD" id="cd00009">
    <property type="entry name" value="AAA"/>
    <property type="match status" value="1"/>
</dbReference>
<dbReference type="InterPro" id="IPR002197">
    <property type="entry name" value="HTH_Fis"/>
</dbReference>
<dbReference type="SUPFAM" id="SSF46689">
    <property type="entry name" value="Homeodomain-like"/>
    <property type="match status" value="1"/>
</dbReference>
<accession>A0A1F7F616</accession>
<protein>
    <recommendedName>
        <fullName evidence="10">Sigma-54-dependent Fis family transcriptional regulator</fullName>
    </recommendedName>
</protein>
<dbReference type="AlphaFoldDB" id="A0A1F7F616"/>
<dbReference type="InterPro" id="IPR025943">
    <property type="entry name" value="Sigma_54_int_dom_ATP-bd_2"/>
</dbReference>
<dbReference type="SUPFAM" id="SSF55781">
    <property type="entry name" value="GAF domain-like"/>
    <property type="match status" value="1"/>
</dbReference>
<dbReference type="PROSITE" id="PS00676">
    <property type="entry name" value="SIGMA54_INTERACT_2"/>
    <property type="match status" value="1"/>
</dbReference>
<comment type="caution">
    <text evidence="8">The sequence shown here is derived from an EMBL/GenBank/DDBJ whole genome shotgun (WGS) entry which is preliminary data.</text>
</comment>
<dbReference type="SMART" id="SM00382">
    <property type="entry name" value="AAA"/>
    <property type="match status" value="1"/>
</dbReference>
<sequence length="572" mass="62911">MACLKDKNSSAVYLLHRITTIGSSADNNIRLRSESVRSEHARITFEKNRFFIEVCANDCALSLNGKNVRRVEFSEGDVLDIGDCSFVFTLFADARASGKEESQAGALESMRAFSNALMTAANLDMLLEQLIDHIIAITHADRAFLVLKEEGCFSIKTARNIAGSELAQADQISDSMVREIAATKKPLLISDAPQDTHLGRSQSIIDLKLRSIMGVPLVLGNELLGVICVGSEKMSNLFDEEDLAVVSVFAAQASLMLKNLMLVSGLKDENEHLKTLVGNDVVYKDTSMENVMRMIRKAAPSDMALLVLGETGTGKELAARQIHAMSSRKDQPFITVNCSAIPESLVESELFGHKKGSFTSAFSDRKGKFEAADKGTIFLDEIGDMPAAAQSKLLRVLETGEIEMVGDTVVRKVDVRVIAATNKDLKAGNFREDLYFRLAGLEIRLPALRDRGLDSLYIARSLLEKINAGRKQPMHYSKEAESAILKYPWPGNVRELKNRILRAATLCPGQDITDKDLELGEGAETAILPLSEAKERFTKNYISEVLALNNGNKTKAAQDLGIDPRTIYRYVD</sequence>
<dbReference type="InterPro" id="IPR009057">
    <property type="entry name" value="Homeodomain-like_sf"/>
</dbReference>
<dbReference type="InterPro" id="IPR000253">
    <property type="entry name" value="FHA_dom"/>
</dbReference>
<gene>
    <name evidence="8" type="ORF">A2519_17580</name>
</gene>
<dbReference type="InterPro" id="IPR025944">
    <property type="entry name" value="Sigma_54_int_dom_CS"/>
</dbReference>
<dbReference type="Pfam" id="PF00158">
    <property type="entry name" value="Sigma54_activat"/>
    <property type="match status" value="1"/>
</dbReference>
<dbReference type="InterPro" id="IPR029016">
    <property type="entry name" value="GAF-like_dom_sf"/>
</dbReference>
<dbReference type="GO" id="GO:0006355">
    <property type="term" value="P:regulation of DNA-templated transcription"/>
    <property type="evidence" value="ECO:0007669"/>
    <property type="project" value="InterPro"/>
</dbReference>
<dbReference type="Gene3D" id="1.10.8.60">
    <property type="match status" value="1"/>
</dbReference>
<keyword evidence="1" id="KW-0547">Nucleotide-binding</keyword>
<dbReference type="EMBL" id="MFYX01000114">
    <property type="protein sequence ID" value="OGK02023.1"/>
    <property type="molecule type" value="Genomic_DNA"/>
</dbReference>
<feature type="domain" description="FHA" evidence="6">
    <location>
        <begin position="19"/>
        <end position="73"/>
    </location>
</feature>
<reference evidence="8 9" key="1">
    <citation type="journal article" date="2016" name="Nat. Commun.">
        <title>Thousands of microbial genomes shed light on interconnected biogeochemical processes in an aquifer system.</title>
        <authorList>
            <person name="Anantharaman K."/>
            <person name="Brown C.T."/>
            <person name="Hug L.A."/>
            <person name="Sharon I."/>
            <person name="Castelle C.J."/>
            <person name="Probst A.J."/>
            <person name="Thomas B.C."/>
            <person name="Singh A."/>
            <person name="Wilkins M.J."/>
            <person name="Karaoz U."/>
            <person name="Brodie E.L."/>
            <person name="Williams K.H."/>
            <person name="Hubbard S.S."/>
            <person name="Banfield J.F."/>
        </authorList>
    </citation>
    <scope>NUCLEOTIDE SEQUENCE [LARGE SCALE GENOMIC DNA]</scope>
</reference>
<keyword evidence="2" id="KW-0067">ATP-binding</keyword>
<dbReference type="Gene3D" id="1.10.10.60">
    <property type="entry name" value="Homeodomain-like"/>
    <property type="match status" value="1"/>
</dbReference>
<dbReference type="GO" id="GO:0005524">
    <property type="term" value="F:ATP binding"/>
    <property type="evidence" value="ECO:0007669"/>
    <property type="project" value="UniProtKB-KW"/>
</dbReference>
<dbReference type="PANTHER" id="PTHR32071">
    <property type="entry name" value="TRANSCRIPTIONAL REGULATORY PROTEIN"/>
    <property type="match status" value="1"/>
</dbReference>
<evidence type="ECO:0000256" key="1">
    <source>
        <dbReference type="ARBA" id="ARBA00022741"/>
    </source>
</evidence>
<dbReference type="GO" id="GO:0043565">
    <property type="term" value="F:sequence-specific DNA binding"/>
    <property type="evidence" value="ECO:0007669"/>
    <property type="project" value="InterPro"/>
</dbReference>
<dbReference type="CDD" id="cd00060">
    <property type="entry name" value="FHA"/>
    <property type="match status" value="1"/>
</dbReference>
<dbReference type="Pfam" id="PF01590">
    <property type="entry name" value="GAF"/>
    <property type="match status" value="1"/>
</dbReference>